<name>A0A8X8IIH6_9BACT</name>
<gene>
    <name evidence="2" type="ORF">SAMN05444410_11844</name>
</gene>
<comment type="caution">
    <text evidence="2">The sequence shown here is derived from an EMBL/GenBank/DDBJ whole genome shotgun (WGS) entry which is preliminary data.</text>
</comment>
<reference evidence="2 3" key="1">
    <citation type="submission" date="2016-10" db="EMBL/GenBank/DDBJ databases">
        <authorList>
            <person name="Varghese N."/>
            <person name="Submissions S."/>
        </authorList>
    </citation>
    <scope>NUCLEOTIDE SEQUENCE [LARGE SCALE GENOMIC DNA]</scope>
    <source>
        <strain evidence="2 3">DSM 25353</strain>
    </source>
</reference>
<keyword evidence="3" id="KW-1185">Reference proteome</keyword>
<dbReference type="Pfam" id="PF04965">
    <property type="entry name" value="GPW_gp25"/>
    <property type="match status" value="1"/>
</dbReference>
<dbReference type="AlphaFoldDB" id="A0A8X8IIH6"/>
<accession>A0A8X8IIH6</accession>
<protein>
    <recommendedName>
        <fullName evidence="1">IraD/Gp25-like domain-containing protein</fullName>
    </recommendedName>
</protein>
<dbReference type="EMBL" id="FNNO01000018">
    <property type="protein sequence ID" value="SDX51313.1"/>
    <property type="molecule type" value="Genomic_DNA"/>
</dbReference>
<dbReference type="RefSeq" id="WP_257575045.1">
    <property type="nucleotide sequence ID" value="NZ_FNNO01000018.1"/>
</dbReference>
<proteinExistence type="predicted"/>
<feature type="domain" description="IraD/Gp25-like" evidence="1">
    <location>
        <begin position="35"/>
        <end position="123"/>
    </location>
</feature>
<dbReference type="SUPFAM" id="SSF160719">
    <property type="entry name" value="gpW/gp25-like"/>
    <property type="match status" value="1"/>
</dbReference>
<organism evidence="2 3">
    <name type="scientific">Hydrobacter penzbergensis</name>
    <dbReference type="NCBI Taxonomy" id="1235997"/>
    <lineage>
        <taxon>Bacteria</taxon>
        <taxon>Pseudomonadati</taxon>
        <taxon>Bacteroidota</taxon>
        <taxon>Chitinophagia</taxon>
        <taxon>Chitinophagales</taxon>
        <taxon>Chitinophagaceae</taxon>
        <taxon>Hydrobacter</taxon>
    </lineage>
</organism>
<evidence type="ECO:0000259" key="1">
    <source>
        <dbReference type="Pfam" id="PF04965"/>
    </source>
</evidence>
<evidence type="ECO:0000313" key="3">
    <source>
        <dbReference type="Proteomes" id="UP000198711"/>
    </source>
</evidence>
<evidence type="ECO:0000313" key="2">
    <source>
        <dbReference type="EMBL" id="SDX51313.1"/>
    </source>
</evidence>
<dbReference type="Gene3D" id="3.10.450.40">
    <property type="match status" value="1"/>
</dbReference>
<dbReference type="InterPro" id="IPR007048">
    <property type="entry name" value="IraD/Gp25-like"/>
</dbReference>
<sequence length="150" mass="17086">MATITAINDDFLGKGWSFPPNFNAGNAGVDMTEKMEDIHKSLEILLTTTIGERVMEPKYGCNMVDLLFEPLNTTTVTIMKDRIQTAILYFEPRIDAKNIELDMDDKIEGVVLIKIEYVVRATNSRFNFVYPYYKDEGTELQMVTTNTQIA</sequence>
<dbReference type="Proteomes" id="UP000198711">
    <property type="component" value="Unassembled WGS sequence"/>
</dbReference>